<proteinExistence type="predicted"/>
<keyword evidence="2" id="KW-1185">Reference proteome</keyword>
<name>A0A1N7KHK6_9FLAO</name>
<dbReference type="EMBL" id="FTOL01000001">
    <property type="protein sequence ID" value="SIS61027.1"/>
    <property type="molecule type" value="Genomic_DNA"/>
</dbReference>
<evidence type="ECO:0000313" key="2">
    <source>
        <dbReference type="Proteomes" id="UP000186744"/>
    </source>
</evidence>
<protein>
    <submittedName>
        <fullName evidence="1">Uncharacterized protein</fullName>
    </submittedName>
</protein>
<dbReference type="Proteomes" id="UP000186744">
    <property type="component" value="Unassembled WGS sequence"/>
</dbReference>
<dbReference type="OrthoDB" id="1495753at2"/>
<gene>
    <name evidence="1" type="ORF">SAMN05421786_101484</name>
</gene>
<organism evidence="1 2">
    <name type="scientific">Chryseobacterium ureilyticum</name>
    <dbReference type="NCBI Taxonomy" id="373668"/>
    <lineage>
        <taxon>Bacteria</taxon>
        <taxon>Pseudomonadati</taxon>
        <taxon>Bacteroidota</taxon>
        <taxon>Flavobacteriia</taxon>
        <taxon>Flavobacteriales</taxon>
        <taxon>Weeksellaceae</taxon>
        <taxon>Chryseobacterium group</taxon>
        <taxon>Chryseobacterium</taxon>
    </lineage>
</organism>
<accession>A0A1N7KHK6</accession>
<reference evidence="2" key="1">
    <citation type="submission" date="2017-01" db="EMBL/GenBank/DDBJ databases">
        <authorList>
            <person name="Varghese N."/>
            <person name="Submissions S."/>
        </authorList>
    </citation>
    <scope>NUCLEOTIDE SEQUENCE [LARGE SCALE GENOMIC DNA]</scope>
    <source>
        <strain evidence="2">DSM 18017</strain>
    </source>
</reference>
<dbReference type="AlphaFoldDB" id="A0A1N7KHK6"/>
<evidence type="ECO:0000313" key="1">
    <source>
        <dbReference type="EMBL" id="SIS61027.1"/>
    </source>
</evidence>
<sequence length="67" mass="7849">MIKITLPSSDAIKAINDAKEDCLQPIGFFIKYKVTFNKLTMEIEPNEGFEYDPSDIFHLAWYAREYK</sequence>